<dbReference type="AlphaFoldDB" id="A0A1I6JDT4"/>
<proteinExistence type="predicted"/>
<accession>A0A1I6JDT4</accession>
<evidence type="ECO:0000313" key="3">
    <source>
        <dbReference type="Proteomes" id="UP000198644"/>
    </source>
</evidence>
<name>A0A1I6JDT4_9GAMM</name>
<sequence length="127" mass="13555">MIQTLRRLIGYKSIPQWVTVFLSVAFAGVLVTTSFASAVVSPGTGFVANSDSRSGVSHYESFRSIIPNEARGPRSADDPDPDIDNGVAHSRSYAACSLSLVTATNRPVRAVVHSAYLRPALRAPPLV</sequence>
<keyword evidence="3" id="KW-1185">Reference proteome</keyword>
<protein>
    <submittedName>
        <fullName evidence="2">Uncharacterized protein</fullName>
    </submittedName>
</protein>
<dbReference type="STRING" id="650891.SAMN05216203_2918"/>
<evidence type="ECO:0000313" key="2">
    <source>
        <dbReference type="EMBL" id="SFR77024.1"/>
    </source>
</evidence>
<feature type="region of interest" description="Disordered" evidence="1">
    <location>
        <begin position="64"/>
        <end position="87"/>
    </location>
</feature>
<evidence type="ECO:0000256" key="1">
    <source>
        <dbReference type="SAM" id="MobiDB-lite"/>
    </source>
</evidence>
<dbReference type="RefSeq" id="WP_092014629.1">
    <property type="nucleotide sequence ID" value="NZ_FOYW01000002.1"/>
</dbReference>
<organism evidence="2 3">
    <name type="scientific">Marinobacter daqiaonensis</name>
    <dbReference type="NCBI Taxonomy" id="650891"/>
    <lineage>
        <taxon>Bacteria</taxon>
        <taxon>Pseudomonadati</taxon>
        <taxon>Pseudomonadota</taxon>
        <taxon>Gammaproteobacteria</taxon>
        <taxon>Pseudomonadales</taxon>
        <taxon>Marinobacteraceae</taxon>
        <taxon>Marinobacter</taxon>
    </lineage>
</organism>
<gene>
    <name evidence="2" type="ORF">SAMN05216203_2918</name>
</gene>
<dbReference type="Proteomes" id="UP000198644">
    <property type="component" value="Unassembled WGS sequence"/>
</dbReference>
<reference evidence="2 3" key="1">
    <citation type="submission" date="2016-10" db="EMBL/GenBank/DDBJ databases">
        <authorList>
            <person name="de Groot N.N."/>
        </authorList>
    </citation>
    <scope>NUCLEOTIDE SEQUENCE [LARGE SCALE GENOMIC DNA]</scope>
    <source>
        <strain evidence="2 3">CGMCC 1.9167</strain>
    </source>
</reference>
<dbReference type="EMBL" id="FOYW01000002">
    <property type="protein sequence ID" value="SFR77024.1"/>
    <property type="molecule type" value="Genomic_DNA"/>
</dbReference>